<dbReference type="RefSeq" id="WP_218323639.1">
    <property type="nucleotide sequence ID" value="NZ_JAEEGC010000187.1"/>
</dbReference>
<dbReference type="Proteomes" id="UP000694308">
    <property type="component" value="Unassembled WGS sequence"/>
</dbReference>
<evidence type="ECO:0000313" key="2">
    <source>
        <dbReference type="EMBL" id="MBV7276557.1"/>
    </source>
</evidence>
<proteinExistence type="predicted"/>
<keyword evidence="1" id="KW-0812">Transmembrane</keyword>
<protein>
    <submittedName>
        <fullName evidence="2">Uncharacterized protein</fullName>
    </submittedName>
</protein>
<evidence type="ECO:0000313" key="3">
    <source>
        <dbReference type="Proteomes" id="UP000694308"/>
    </source>
</evidence>
<feature type="transmembrane region" description="Helical" evidence="1">
    <location>
        <begin position="45"/>
        <end position="67"/>
    </location>
</feature>
<keyword evidence="1" id="KW-0472">Membrane</keyword>
<name>A0A949TU69_9CLOT</name>
<keyword evidence="3" id="KW-1185">Reference proteome</keyword>
<sequence length="258" mass="29860">MKQIESNIKRVMEEALGQSTTSLSYDDIKQKYLKANKKNIRLSKLFSTAVLIPILLLSLLIVGFSYYKFIWVNANIQIKNESQDFSDYKTPLESFYEILETNKTKDLIESRKISIFPIRVPYKLNNFERIKGSGVIFQMATDIDGVHKLVDMPLEYFELYQNKEGKKVVVRQKFSDSMTEQLNANSKRIHFTSRYPKGTKRLNSFGNDLALIMDLQLGRKKIILYHIEENSKVTEFDIYGTVDGSVLEAIAHTYINAK</sequence>
<organism evidence="2 3">
    <name type="scientific">Clostridium thailandense</name>
    <dbReference type="NCBI Taxonomy" id="2794346"/>
    <lineage>
        <taxon>Bacteria</taxon>
        <taxon>Bacillati</taxon>
        <taxon>Bacillota</taxon>
        <taxon>Clostridia</taxon>
        <taxon>Eubacteriales</taxon>
        <taxon>Clostridiaceae</taxon>
        <taxon>Clostridium</taxon>
    </lineage>
</organism>
<accession>A0A949TU69</accession>
<dbReference type="EMBL" id="JAEEGC010000187">
    <property type="protein sequence ID" value="MBV7276557.1"/>
    <property type="molecule type" value="Genomic_DNA"/>
</dbReference>
<gene>
    <name evidence="2" type="ORF">I6U48_27160</name>
</gene>
<comment type="caution">
    <text evidence="2">The sequence shown here is derived from an EMBL/GenBank/DDBJ whole genome shotgun (WGS) entry which is preliminary data.</text>
</comment>
<dbReference type="AlphaFoldDB" id="A0A949TU69"/>
<keyword evidence="1" id="KW-1133">Transmembrane helix</keyword>
<evidence type="ECO:0000256" key="1">
    <source>
        <dbReference type="SAM" id="Phobius"/>
    </source>
</evidence>
<reference evidence="2" key="1">
    <citation type="submission" date="2020-12" db="EMBL/GenBank/DDBJ databases">
        <title>Clostridium thailandense sp. nov., a novel acetogenic bacterium isolated from peat land soil in Thailand.</title>
        <authorList>
            <person name="Chaikitkaew S."/>
            <person name="Birkeland N.K."/>
        </authorList>
    </citation>
    <scope>NUCLEOTIDE SEQUENCE</scope>
    <source>
        <strain evidence="2">PL3</strain>
    </source>
</reference>